<name>A0AAD6PX01_9ROSI</name>
<dbReference type="AlphaFoldDB" id="A0AAD6PX01"/>
<keyword evidence="2" id="KW-1185">Reference proteome</keyword>
<accession>A0AAD6PX01</accession>
<evidence type="ECO:0000313" key="1">
    <source>
        <dbReference type="EMBL" id="KAJ6970882.1"/>
    </source>
</evidence>
<sequence>MVNKCTNDHLLPPIKISNNTLKHENSIRDRSTLQLTRIVSESSKLGMRCFVMGDNHTLFFPDNLIRVLSRDEHDQYYYTGKHIRESQAEYIVIH</sequence>
<reference evidence="1" key="1">
    <citation type="journal article" date="2023" name="Mol. Ecol. Resour.">
        <title>Chromosome-level genome assembly of a triploid poplar Populus alba 'Berolinensis'.</title>
        <authorList>
            <person name="Chen S."/>
            <person name="Yu Y."/>
            <person name="Wang X."/>
            <person name="Wang S."/>
            <person name="Zhang T."/>
            <person name="Zhou Y."/>
            <person name="He R."/>
            <person name="Meng N."/>
            <person name="Wang Y."/>
            <person name="Liu W."/>
            <person name="Liu Z."/>
            <person name="Liu J."/>
            <person name="Guo Q."/>
            <person name="Huang H."/>
            <person name="Sederoff R.R."/>
            <person name="Wang G."/>
            <person name="Qu G."/>
            <person name="Chen S."/>
        </authorList>
    </citation>
    <scope>NUCLEOTIDE SEQUENCE</scope>
    <source>
        <strain evidence="1">SC-2020</strain>
    </source>
</reference>
<dbReference type="PANTHER" id="PTHR10811">
    <property type="entry name" value="FRINGE-RELATED"/>
    <property type="match status" value="1"/>
</dbReference>
<organism evidence="1 2">
    <name type="scientific">Populus alba x Populus x berolinensis</name>
    <dbReference type="NCBI Taxonomy" id="444605"/>
    <lineage>
        <taxon>Eukaryota</taxon>
        <taxon>Viridiplantae</taxon>
        <taxon>Streptophyta</taxon>
        <taxon>Embryophyta</taxon>
        <taxon>Tracheophyta</taxon>
        <taxon>Spermatophyta</taxon>
        <taxon>Magnoliopsida</taxon>
        <taxon>eudicotyledons</taxon>
        <taxon>Gunneridae</taxon>
        <taxon>Pentapetalae</taxon>
        <taxon>rosids</taxon>
        <taxon>fabids</taxon>
        <taxon>Malpighiales</taxon>
        <taxon>Salicaceae</taxon>
        <taxon>Saliceae</taxon>
        <taxon>Populus</taxon>
    </lineage>
</organism>
<gene>
    <name evidence="1" type="ORF">NC653_035224</name>
</gene>
<dbReference type="Gene3D" id="3.90.550.50">
    <property type="match status" value="1"/>
</dbReference>
<comment type="caution">
    <text evidence="1">The sequence shown here is derived from an EMBL/GenBank/DDBJ whole genome shotgun (WGS) entry which is preliminary data.</text>
</comment>
<dbReference type="EMBL" id="JAQIZT010000015">
    <property type="protein sequence ID" value="KAJ6970882.1"/>
    <property type="molecule type" value="Genomic_DNA"/>
</dbReference>
<protein>
    <submittedName>
        <fullName evidence="1">Uncharacterized protein</fullName>
    </submittedName>
</protein>
<dbReference type="Proteomes" id="UP001164929">
    <property type="component" value="Chromosome 15"/>
</dbReference>
<evidence type="ECO:0000313" key="2">
    <source>
        <dbReference type="Proteomes" id="UP001164929"/>
    </source>
</evidence>
<proteinExistence type="predicted"/>